<dbReference type="Pfam" id="PF02518">
    <property type="entry name" value="HATPase_c"/>
    <property type="match status" value="1"/>
</dbReference>
<dbReference type="Gene3D" id="3.40.50.670">
    <property type="match status" value="1"/>
</dbReference>
<dbReference type="SMART" id="SM00434">
    <property type="entry name" value="TOP4c"/>
    <property type="match status" value="1"/>
</dbReference>
<dbReference type="FunFam" id="3.30.1360.40:FF:000003">
    <property type="entry name" value="DNA topoisomerase 2"/>
    <property type="match status" value="1"/>
</dbReference>
<evidence type="ECO:0000256" key="6">
    <source>
        <dbReference type="ARBA" id="ARBA00012895"/>
    </source>
</evidence>
<dbReference type="GO" id="GO:0003677">
    <property type="term" value="F:DNA binding"/>
    <property type="evidence" value="ECO:0007669"/>
    <property type="project" value="UniProtKB-UniRule"/>
</dbReference>
<dbReference type="PROSITE" id="PS50880">
    <property type="entry name" value="TOPRIM"/>
    <property type="match status" value="1"/>
</dbReference>
<keyword evidence="11 19" id="KW-0067">ATP-binding</keyword>
<comment type="cofactor">
    <cofactor evidence="3">
        <name>Mg(2+)</name>
        <dbReference type="ChEBI" id="CHEBI:18420"/>
    </cofactor>
</comment>
<evidence type="ECO:0000256" key="17">
    <source>
        <dbReference type="ARBA" id="ARBA00023235"/>
    </source>
</evidence>
<dbReference type="CDD" id="cd16930">
    <property type="entry name" value="HATPase_TopII-like"/>
    <property type="match status" value="1"/>
</dbReference>
<feature type="transmembrane region" description="Helical" evidence="21">
    <location>
        <begin position="231"/>
        <end position="249"/>
    </location>
</feature>
<dbReference type="PANTHER" id="PTHR10169:SF38">
    <property type="entry name" value="DNA TOPOISOMERASE 2"/>
    <property type="match status" value="1"/>
</dbReference>
<feature type="region of interest" description="Disordered" evidence="20">
    <location>
        <begin position="1759"/>
        <end position="1780"/>
    </location>
</feature>
<dbReference type="FunFam" id="3.30.230.10:FF:000008">
    <property type="entry name" value="DNA topoisomerase 2"/>
    <property type="match status" value="1"/>
</dbReference>
<dbReference type="Gene3D" id="1.10.268.10">
    <property type="entry name" value="Topoisomerase, domain 3"/>
    <property type="match status" value="1"/>
</dbReference>
<dbReference type="Pfam" id="PF16898">
    <property type="entry name" value="TOPRIM_C"/>
    <property type="match status" value="1"/>
</dbReference>
<dbReference type="PROSITE" id="PS52040">
    <property type="entry name" value="TOPO_IIA"/>
    <property type="match status" value="1"/>
</dbReference>
<dbReference type="GO" id="GO:0046872">
    <property type="term" value="F:metal ion binding"/>
    <property type="evidence" value="ECO:0007669"/>
    <property type="project" value="UniProtKB-KW"/>
</dbReference>
<dbReference type="GO" id="GO:0006265">
    <property type="term" value="P:DNA topological change"/>
    <property type="evidence" value="ECO:0007669"/>
    <property type="project" value="UniProtKB-UniRule"/>
</dbReference>
<feature type="region of interest" description="Disordered" evidence="20">
    <location>
        <begin position="35"/>
        <end position="55"/>
    </location>
</feature>
<dbReference type="InterPro" id="IPR013758">
    <property type="entry name" value="Topo_IIA_A/C_ab"/>
</dbReference>
<dbReference type="Pfam" id="PF00521">
    <property type="entry name" value="DNA_topoisoIV"/>
    <property type="match status" value="1"/>
</dbReference>
<dbReference type="InterPro" id="IPR020568">
    <property type="entry name" value="Ribosomal_Su5_D2-typ_SF"/>
</dbReference>
<dbReference type="Gene3D" id="3.90.199.10">
    <property type="entry name" value="Topoisomerase II, domain 5"/>
    <property type="match status" value="1"/>
</dbReference>
<keyword evidence="8 21" id="KW-0812">Transmembrane</keyword>
<comment type="cofactor">
    <cofactor evidence="2">
        <name>Ca(2+)</name>
        <dbReference type="ChEBI" id="CHEBI:29108"/>
    </cofactor>
</comment>
<sequence>KAEYDWTGQYTRTPMQPKAAHLMQPSGPVLVTTQSASTENLLSDSSHGSSPGGLHYSVPSSPKSIDGFSDTDNDSPIETHIPNAGFSSCSINLLKTIMGAGILAMPSAYAALGYVPATCMILLAAAFAAFGLQLLVNSSQYIGRGATVNKLANLTYPQASILFDIAIALKCFGVAISYLVVIGDVMPSIVVGMGYDDPIFVSRRFWLLVSAILMVPLAFLKRMDSLKYTSFAGLLSVVYLVGVAFWNFYKPDAVRPPPNAGMEAFVDYSPATPKSFSVFVFSFTCHQNGGRGQFDPLPQPLSYANFGSIVDGNIFGTCISSMLNNHLDPKKNIEMIIARCLFALLSAFSYPLQTFPCRSSLEHLLPLSSANKRLYSRPIHILLTLAILFGTYAVAFCVKDLVIVSEVIGTLAGIPICYLFPFLFYFKLSEGRGWTAKRIASASLLHNQDTWIAAVTFAVRRMPLGRLTRLMPKKLQSQGGKNLPFLGNAPVCRQLSMPCETENELPGNAKTVRARPVEEIYQKKTQLEHILLRPDTYIGSVERNEQSMWVFDRTAGRMVQRNVSFVPGLFKIFDEILVNASDNKIRDPSMDTLKVNIDREAGSISIYNNGHGIPIEMHSKEKMYVPELIFGQLLTSSNYDDAEKKVTGGRNGYGAKLCNIFSKEFIVETANSNKKQTYRQVFSDNMSKRGAPELKKGGKEDFTQITFKPDLSKFGMSSLDDDIVALLERRVYDIAGCVRDVKVYLNGERLPVKSFKEYVQLFTPKPEMGTLPSAPVVHEKVNDRWEVCVTVSDGSFQHMSFVNSICTYKGGAHVSYITDQLTSALQDMIKKKNKDLTALKPLQIKNHLSVFVNCLIENPSFDSQTKEFMTLRASAFGSKCVLGDGFMKKVAACGVVENVMQFAKFKQNQQLKKTDGAKRNRLSGIAKLDDANNAGTKNASKCTLIITEGDSAKALAVSGLGVVGRDNYGVFPLRGKLLNVREATHKQILENQEINYLKQILGLQHGQVYTSVSTLRYGSLMIMTDQDHDGSHIKGLVINFLEHFFPSLLKIPGFLVEFITPIVKASKGREEIVFYTIPEYETWKEAHNNGRGWTGLGTSTAADARKYFAAMDRHRKVFAPIKEEERQLVDMAFNKKRTDDRKEWLKTCTPGTYMDTSAEVISIGDFINKELILFSMADNARSIPCIVDGLKPGHRKILFSCFKRKLKNEIKVAQLAGYVAEHSAYHHGEQSLCGTIIGMAQTFVGSNNVNLLEPNGQFGTRLQGGKDAASPRYVFTSLSPFARLLYRSEDDALLKYLNDDGQSIEPEWYIPILPLLLVNGCDGIGTGWSTTIPSFNPRDVASNLLRMMDGETANAMHPWYHGFTGPIEPVGSDRYSIRGVWRRTDETTVEITELPVGSWTQNYKEMLESMLAGADKGEPLIKDYKEYHTDTTVHFVLSLSEAGVKCYTDNDFERRFKMSSYTNINNIVCFDKEGLLRKYASPLAVLEDFYHLRLAYYVKRKEWMADQLTKEWTRLDNRVRFVQEIIDGKLVVQNRKKRDIIADLVSRGYAKDNAAPDGEASDTEEAMASNRDYDYLLGMPIYSLTREKVEKLMTERGEKETELNKLLAKTPKTLWKSDLDEFLTAWDAHETSSKHITAVERAKALGKPVPKAIKRTAKVADRDIETSSEEESAEEAEYVPTKKASAAPTKKRTYTRKTEGETVNKKTKPGQLGKPSKSSKSTSDSDTETNTVNDTKVLDAEAINNMPLAERINYMLQQRTKQSTLDFKPSKPRIILSDDE</sequence>
<evidence type="ECO:0000256" key="4">
    <source>
        <dbReference type="ARBA" id="ARBA00004370"/>
    </source>
</evidence>
<accession>A0A2H9TQS3</accession>
<comment type="similarity">
    <text evidence="5 19">Belongs to the type II topoisomerase family.</text>
</comment>
<dbReference type="GO" id="GO:0000712">
    <property type="term" value="P:resolution of meiotic recombination intermediates"/>
    <property type="evidence" value="ECO:0007669"/>
    <property type="project" value="TreeGrafter"/>
</dbReference>
<dbReference type="SUPFAM" id="SSF55874">
    <property type="entry name" value="ATPase domain of HSP90 chaperone/DNA topoisomerase II/histidine kinase"/>
    <property type="match status" value="1"/>
</dbReference>
<feature type="compositionally biased region" description="Acidic residues" evidence="20">
    <location>
        <begin position="1666"/>
        <end position="1677"/>
    </location>
</feature>
<dbReference type="Gene3D" id="3.30.230.10">
    <property type="match status" value="1"/>
</dbReference>
<dbReference type="InterPro" id="IPR031660">
    <property type="entry name" value="TOPRIM_C"/>
</dbReference>
<evidence type="ECO:0000256" key="18">
    <source>
        <dbReference type="PROSITE-ProRule" id="PRU01384"/>
    </source>
</evidence>
<protein>
    <recommendedName>
        <fullName evidence="7 19">DNA topoisomerase 2</fullName>
        <ecNumber evidence="6 19">5.6.2.2</ecNumber>
    </recommendedName>
</protein>
<evidence type="ECO:0000256" key="16">
    <source>
        <dbReference type="ARBA" id="ARBA00023136"/>
    </source>
</evidence>
<dbReference type="CDD" id="cd03365">
    <property type="entry name" value="TOPRIM_TopoIIA"/>
    <property type="match status" value="1"/>
</dbReference>
<dbReference type="PRINTS" id="PR00418">
    <property type="entry name" value="TPI2FAMILY"/>
</dbReference>
<feature type="non-terminal residue" evidence="24">
    <location>
        <position position="1"/>
    </location>
</feature>
<dbReference type="GO" id="GO:0000819">
    <property type="term" value="P:sister chromatid segregation"/>
    <property type="evidence" value="ECO:0007669"/>
    <property type="project" value="TreeGrafter"/>
</dbReference>
<dbReference type="InterPro" id="IPR013757">
    <property type="entry name" value="Topo_IIA_A_a_sf"/>
</dbReference>
<evidence type="ECO:0000256" key="14">
    <source>
        <dbReference type="ARBA" id="ARBA00023029"/>
    </source>
</evidence>
<feature type="transmembrane region" description="Helical" evidence="21">
    <location>
        <begin position="407"/>
        <end position="426"/>
    </location>
</feature>
<evidence type="ECO:0000313" key="25">
    <source>
        <dbReference type="Proteomes" id="UP000240830"/>
    </source>
</evidence>
<dbReference type="GO" id="GO:0016020">
    <property type="term" value="C:membrane"/>
    <property type="evidence" value="ECO:0007669"/>
    <property type="project" value="UniProtKB-SubCell"/>
</dbReference>
<comment type="subunit">
    <text evidence="19">Homodimer.</text>
</comment>
<feature type="transmembrane region" description="Helical" evidence="21">
    <location>
        <begin position="375"/>
        <end position="395"/>
    </location>
</feature>
<feature type="transmembrane region" description="Helical" evidence="21">
    <location>
        <begin position="336"/>
        <end position="355"/>
    </location>
</feature>
<evidence type="ECO:0000256" key="10">
    <source>
        <dbReference type="ARBA" id="ARBA00022741"/>
    </source>
</evidence>
<dbReference type="CDD" id="cd03481">
    <property type="entry name" value="TopoIIA_Trans_ScTopoIIA"/>
    <property type="match status" value="1"/>
</dbReference>
<dbReference type="InterPro" id="IPR003594">
    <property type="entry name" value="HATPase_dom"/>
</dbReference>
<feature type="region of interest" description="Disordered" evidence="20">
    <location>
        <begin position="1656"/>
        <end position="1738"/>
    </location>
</feature>
<evidence type="ECO:0000256" key="8">
    <source>
        <dbReference type="ARBA" id="ARBA00022692"/>
    </source>
</evidence>
<name>A0A2H9TQS3_9FUNG</name>
<dbReference type="PANTHER" id="PTHR10169">
    <property type="entry name" value="DNA TOPOISOMERASE/GYRASE"/>
    <property type="match status" value="1"/>
</dbReference>
<dbReference type="InterPro" id="IPR013760">
    <property type="entry name" value="Topo_IIA-like_dom_sf"/>
</dbReference>
<dbReference type="Pfam" id="PF01490">
    <property type="entry name" value="Aa_trans"/>
    <property type="match status" value="2"/>
</dbReference>
<dbReference type="InterPro" id="IPR013057">
    <property type="entry name" value="AA_transpt_TM"/>
</dbReference>
<dbReference type="InterPro" id="IPR034157">
    <property type="entry name" value="TOPRIM_TopoII"/>
</dbReference>
<dbReference type="Gene3D" id="3.30.1490.30">
    <property type="match status" value="1"/>
</dbReference>
<dbReference type="Gene3D" id="3.30.565.10">
    <property type="entry name" value="Histidine kinase-like ATPase, C-terminal domain"/>
    <property type="match status" value="1"/>
</dbReference>
<dbReference type="InterPro" id="IPR002205">
    <property type="entry name" value="Topo_IIA_dom_A"/>
</dbReference>
<evidence type="ECO:0000256" key="1">
    <source>
        <dbReference type="ARBA" id="ARBA00000185"/>
    </source>
</evidence>
<feature type="transmembrane region" description="Helical" evidence="21">
    <location>
        <begin position="201"/>
        <end position="219"/>
    </location>
</feature>
<evidence type="ECO:0000256" key="21">
    <source>
        <dbReference type="SAM" id="Phobius"/>
    </source>
</evidence>
<dbReference type="InterPro" id="IPR001241">
    <property type="entry name" value="Topo_IIA"/>
</dbReference>
<gene>
    <name evidence="24" type="ORF">PSACC_00163</name>
</gene>
<feature type="active site" description="O-(5'-phospho-DNA)-tyrosine intermediate" evidence="18">
    <location>
        <position position="1273"/>
    </location>
</feature>
<keyword evidence="25" id="KW-1185">Reference proteome</keyword>
<dbReference type="SMART" id="SM00387">
    <property type="entry name" value="HATPase_c"/>
    <property type="match status" value="1"/>
</dbReference>
<evidence type="ECO:0000313" key="24">
    <source>
        <dbReference type="EMBL" id="PJF20020.1"/>
    </source>
</evidence>
<feature type="domain" description="Toprim" evidence="22">
    <location>
        <begin position="942"/>
        <end position="1056"/>
    </location>
</feature>
<dbReference type="SUPFAM" id="SSF54211">
    <property type="entry name" value="Ribosomal protein S5 domain 2-like"/>
    <property type="match status" value="1"/>
</dbReference>
<proteinExistence type="inferred from homology"/>
<evidence type="ECO:0000256" key="20">
    <source>
        <dbReference type="SAM" id="MobiDB-lite"/>
    </source>
</evidence>
<keyword evidence="16 21" id="KW-0472">Membrane</keyword>
<comment type="function">
    <text evidence="19">Control of topological states of DNA by transient breakage and subsequent rejoining of DNA strands. Topoisomerase II makes double-strand breaks.</text>
</comment>
<evidence type="ECO:0000256" key="12">
    <source>
        <dbReference type="ARBA" id="ARBA00022842"/>
    </source>
</evidence>
<dbReference type="Pfam" id="PF00204">
    <property type="entry name" value="DNA_gyraseB"/>
    <property type="match status" value="1"/>
</dbReference>
<keyword evidence="13 21" id="KW-1133">Transmembrane helix</keyword>
<keyword evidence="12" id="KW-0460">Magnesium</keyword>
<evidence type="ECO:0000259" key="22">
    <source>
        <dbReference type="PROSITE" id="PS50880"/>
    </source>
</evidence>
<dbReference type="InterPro" id="IPR014721">
    <property type="entry name" value="Ribsml_uS5_D2-typ_fold_subgr"/>
</dbReference>
<dbReference type="Proteomes" id="UP000240830">
    <property type="component" value="Unassembled WGS sequence"/>
</dbReference>
<evidence type="ECO:0000256" key="13">
    <source>
        <dbReference type="ARBA" id="ARBA00022989"/>
    </source>
</evidence>
<comment type="catalytic activity">
    <reaction evidence="1 18 19">
        <text>ATP-dependent breakage, passage and rejoining of double-stranded DNA.</text>
        <dbReference type="EC" id="5.6.2.2"/>
    </reaction>
</comment>
<keyword evidence="10 19" id="KW-0547">Nucleotide-binding</keyword>
<feature type="transmembrane region" description="Helical" evidence="21">
    <location>
        <begin position="159"/>
        <end position="181"/>
    </location>
</feature>
<evidence type="ECO:0000256" key="11">
    <source>
        <dbReference type="ARBA" id="ARBA00022840"/>
    </source>
</evidence>
<dbReference type="SUPFAM" id="SSF56719">
    <property type="entry name" value="Type II DNA topoisomerase"/>
    <property type="match status" value="1"/>
</dbReference>
<evidence type="ECO:0000256" key="3">
    <source>
        <dbReference type="ARBA" id="ARBA00001946"/>
    </source>
</evidence>
<comment type="subcellular location">
    <subcellularLocation>
        <location evidence="4">Membrane</location>
    </subcellularLocation>
</comment>
<keyword evidence="9" id="KW-0479">Metal-binding</keyword>
<dbReference type="PROSITE" id="PS00177">
    <property type="entry name" value="TOPOISOMERASE_II"/>
    <property type="match status" value="1"/>
</dbReference>
<dbReference type="GO" id="GO:0005634">
    <property type="term" value="C:nucleus"/>
    <property type="evidence" value="ECO:0007669"/>
    <property type="project" value="TreeGrafter"/>
</dbReference>
<evidence type="ECO:0000259" key="23">
    <source>
        <dbReference type="PROSITE" id="PS52040"/>
    </source>
</evidence>
<keyword evidence="17 18" id="KW-0413">Isomerase</keyword>
<dbReference type="FunFam" id="3.30.565.10:FF:000004">
    <property type="entry name" value="DNA topoisomerase 2"/>
    <property type="match status" value="1"/>
</dbReference>
<dbReference type="CDD" id="cd00187">
    <property type="entry name" value="TOP4c"/>
    <property type="match status" value="1"/>
</dbReference>
<dbReference type="InterPro" id="IPR050634">
    <property type="entry name" value="DNA_Topoisomerase_II"/>
</dbReference>
<dbReference type="STRING" id="1246581.A0A2H9TQS3"/>
<dbReference type="FunFam" id="3.90.199.10:FF:000002">
    <property type="entry name" value="DNA topoisomerase 2"/>
    <property type="match status" value="1"/>
</dbReference>
<dbReference type="InterPro" id="IPR013759">
    <property type="entry name" value="Topo_IIA_B_C"/>
</dbReference>
<evidence type="ECO:0000256" key="15">
    <source>
        <dbReference type="ARBA" id="ARBA00023125"/>
    </source>
</evidence>
<dbReference type="GO" id="GO:0005524">
    <property type="term" value="F:ATP binding"/>
    <property type="evidence" value="ECO:0007669"/>
    <property type="project" value="UniProtKB-UniRule"/>
</dbReference>
<evidence type="ECO:0000256" key="2">
    <source>
        <dbReference type="ARBA" id="ARBA00001913"/>
    </source>
</evidence>
<dbReference type="InterPro" id="IPR001154">
    <property type="entry name" value="TopoII_euk"/>
</dbReference>
<keyword evidence="14 18" id="KW-0799">Topoisomerase</keyword>
<dbReference type="EMBL" id="MTSL01000014">
    <property type="protein sequence ID" value="PJF20020.1"/>
    <property type="molecule type" value="Genomic_DNA"/>
</dbReference>
<keyword evidence="15 18" id="KW-0238">DNA-binding</keyword>
<feature type="compositionally biased region" description="Polar residues" evidence="20">
    <location>
        <begin position="35"/>
        <end position="49"/>
    </location>
</feature>
<dbReference type="Gene3D" id="3.30.1360.40">
    <property type="match status" value="1"/>
</dbReference>
<reference evidence="24 25" key="1">
    <citation type="submission" date="2016-10" db="EMBL/GenBank/DDBJ databases">
        <title>The genome of Paramicrosporidium saccamoebae is the missing link in understanding Cryptomycota and Microsporidia evolution.</title>
        <authorList>
            <person name="Quandt C.A."/>
            <person name="Beaudet D."/>
            <person name="Corsaro D."/>
            <person name="Michel R."/>
            <person name="Corradi N."/>
            <person name="James T."/>
        </authorList>
    </citation>
    <scope>NUCLEOTIDE SEQUENCE [LARGE SCALE GENOMIC DNA]</scope>
    <source>
        <strain evidence="24 25">KSL3</strain>
    </source>
</reference>
<feature type="domain" description="Topo IIA-type catalytic" evidence="23">
    <location>
        <begin position="1183"/>
        <end position="1619"/>
    </location>
</feature>
<organism evidence="24 25">
    <name type="scientific">Paramicrosporidium saccamoebae</name>
    <dbReference type="NCBI Taxonomy" id="1246581"/>
    <lineage>
        <taxon>Eukaryota</taxon>
        <taxon>Fungi</taxon>
        <taxon>Fungi incertae sedis</taxon>
        <taxon>Cryptomycota</taxon>
        <taxon>Cryptomycota incertae sedis</taxon>
        <taxon>Paramicrosporidium</taxon>
    </lineage>
</organism>
<dbReference type="GO" id="GO:0003918">
    <property type="term" value="F:DNA topoisomerase type II (double strand cut, ATP-hydrolyzing) activity"/>
    <property type="evidence" value="ECO:0007669"/>
    <property type="project" value="UniProtKB-UniRule"/>
</dbReference>
<dbReference type="EC" id="5.6.2.2" evidence="6 19"/>
<dbReference type="InterPro" id="IPR018522">
    <property type="entry name" value="TopoIIA_CS"/>
</dbReference>
<dbReference type="OrthoDB" id="276498at2759"/>
<comment type="caution">
    <text evidence="24">The sequence shown here is derived from an EMBL/GenBank/DDBJ whole genome shotgun (WGS) entry which is preliminary data.</text>
</comment>
<dbReference type="SMART" id="SM00433">
    <property type="entry name" value="TOP2c"/>
    <property type="match status" value="1"/>
</dbReference>
<dbReference type="InterPro" id="IPR036890">
    <property type="entry name" value="HATPase_C_sf"/>
</dbReference>
<evidence type="ECO:0000256" key="19">
    <source>
        <dbReference type="RuleBase" id="RU362094"/>
    </source>
</evidence>
<evidence type="ECO:0000256" key="5">
    <source>
        <dbReference type="ARBA" id="ARBA00011080"/>
    </source>
</evidence>
<dbReference type="PRINTS" id="PR01158">
    <property type="entry name" value="TOPISMRASEII"/>
</dbReference>
<dbReference type="InterPro" id="IPR013506">
    <property type="entry name" value="Topo_IIA_bsu_dom2"/>
</dbReference>
<dbReference type="InterPro" id="IPR006171">
    <property type="entry name" value="TOPRIM_dom"/>
</dbReference>
<dbReference type="FunFam" id="3.40.50.670:FF:000001">
    <property type="entry name" value="DNA topoisomerase 2"/>
    <property type="match status" value="2"/>
</dbReference>
<dbReference type="Pfam" id="PF01751">
    <property type="entry name" value="Toprim"/>
    <property type="match status" value="1"/>
</dbReference>
<evidence type="ECO:0000256" key="7">
    <source>
        <dbReference type="ARBA" id="ARBA00019635"/>
    </source>
</evidence>
<evidence type="ECO:0000256" key="9">
    <source>
        <dbReference type="ARBA" id="ARBA00022723"/>
    </source>
</evidence>